<dbReference type="OrthoDB" id="6264043at2"/>
<dbReference type="InterPro" id="IPR025746">
    <property type="entry name" value="PilX_N_dom"/>
</dbReference>
<sequence length="149" mass="16047">MKYSLKKQQGVVLFFALIILVLMTIIGVTLASNSSQSLRMAGASSERVGAKSAAIGAQTLVLKNHQGESMASIKTPIDIEDEQFRVSSKIEPMTLVDVSCQRSSKAYSVDLVNCRRAEVTSTAKFGRNDNGRLTVVSGVEQEVFTGSES</sequence>
<accession>A0A411PIE3</accession>
<dbReference type="KEGG" id="smai:EXU30_12165"/>
<dbReference type="EMBL" id="CP036200">
    <property type="protein sequence ID" value="QBF83367.1"/>
    <property type="molecule type" value="Genomic_DNA"/>
</dbReference>
<name>A0A411PIE3_9GAMM</name>
<dbReference type="Proteomes" id="UP000291106">
    <property type="component" value="Chromosome"/>
</dbReference>
<evidence type="ECO:0000259" key="1">
    <source>
        <dbReference type="Pfam" id="PF14341"/>
    </source>
</evidence>
<reference evidence="2 3" key="1">
    <citation type="submission" date="2019-02" db="EMBL/GenBank/DDBJ databases">
        <title>Shewanella sp. D4-2 isolated from Dokdo Island.</title>
        <authorList>
            <person name="Baek K."/>
        </authorList>
    </citation>
    <scope>NUCLEOTIDE SEQUENCE [LARGE SCALE GENOMIC DNA]</scope>
    <source>
        <strain evidence="2 3">D4-2</strain>
    </source>
</reference>
<dbReference type="AlphaFoldDB" id="A0A411PIE3"/>
<keyword evidence="3" id="KW-1185">Reference proteome</keyword>
<gene>
    <name evidence="2" type="ORF">EXU30_12165</name>
</gene>
<feature type="domain" description="Type 4 fimbrial biogenesis protein PilX N-terminal" evidence="1">
    <location>
        <begin position="9"/>
        <end position="54"/>
    </location>
</feature>
<protein>
    <submittedName>
        <fullName evidence="2">Pilus assembly protein PilX</fullName>
    </submittedName>
</protein>
<dbReference type="RefSeq" id="WP_130600408.1">
    <property type="nucleotide sequence ID" value="NZ_CP036200.1"/>
</dbReference>
<organism evidence="2 3">
    <name type="scientific">Shewanella maritima</name>
    <dbReference type="NCBI Taxonomy" id="2520507"/>
    <lineage>
        <taxon>Bacteria</taxon>
        <taxon>Pseudomonadati</taxon>
        <taxon>Pseudomonadota</taxon>
        <taxon>Gammaproteobacteria</taxon>
        <taxon>Alteromonadales</taxon>
        <taxon>Shewanellaceae</taxon>
        <taxon>Shewanella</taxon>
    </lineage>
</organism>
<dbReference type="Pfam" id="PF14341">
    <property type="entry name" value="PilX_N"/>
    <property type="match status" value="1"/>
</dbReference>
<proteinExistence type="predicted"/>
<evidence type="ECO:0000313" key="2">
    <source>
        <dbReference type="EMBL" id="QBF83367.1"/>
    </source>
</evidence>
<evidence type="ECO:0000313" key="3">
    <source>
        <dbReference type="Proteomes" id="UP000291106"/>
    </source>
</evidence>